<evidence type="ECO:0000313" key="2">
    <source>
        <dbReference type="EMBL" id="TYG98530.1"/>
    </source>
</evidence>
<name>A0A5D2EYE3_GOSDA</name>
<sequence>MHWLSQTFSPAKGNYKGTSSSRSGVVVVKLLNPQPFWSFEQNWREEEKNLNNCCWQKGYERIWVIKSNRERDIMSLLCAGVFSLRQARNLTSRIVQLKDASLYSFSSSLYFPMLSSSRILRISYTILYSFSSSLYFPMLSSSRMLRISCTILSDCL</sequence>
<protein>
    <submittedName>
        <fullName evidence="2">Uncharacterized protein</fullName>
    </submittedName>
</protein>
<organism evidence="2 3">
    <name type="scientific">Gossypium darwinii</name>
    <name type="common">Darwin's cotton</name>
    <name type="synonym">Gossypium barbadense var. darwinii</name>
    <dbReference type="NCBI Taxonomy" id="34276"/>
    <lineage>
        <taxon>Eukaryota</taxon>
        <taxon>Viridiplantae</taxon>
        <taxon>Streptophyta</taxon>
        <taxon>Embryophyta</taxon>
        <taxon>Tracheophyta</taxon>
        <taxon>Spermatophyta</taxon>
        <taxon>Magnoliopsida</taxon>
        <taxon>eudicotyledons</taxon>
        <taxon>Gunneridae</taxon>
        <taxon>Pentapetalae</taxon>
        <taxon>rosids</taxon>
        <taxon>malvids</taxon>
        <taxon>Malvales</taxon>
        <taxon>Malvaceae</taxon>
        <taxon>Malvoideae</taxon>
        <taxon>Gossypium</taxon>
    </lineage>
</organism>
<reference evidence="2 3" key="1">
    <citation type="submission" date="2019-06" db="EMBL/GenBank/DDBJ databases">
        <title>WGS assembly of Gossypium darwinii.</title>
        <authorList>
            <person name="Chen Z.J."/>
            <person name="Sreedasyam A."/>
            <person name="Ando A."/>
            <person name="Song Q."/>
            <person name="De L."/>
            <person name="Hulse-Kemp A."/>
            <person name="Ding M."/>
            <person name="Ye W."/>
            <person name="Kirkbride R."/>
            <person name="Jenkins J."/>
            <person name="Plott C."/>
            <person name="Lovell J."/>
            <person name="Lin Y.-M."/>
            <person name="Vaughn R."/>
            <person name="Liu B."/>
            <person name="Li W."/>
            <person name="Simpson S."/>
            <person name="Scheffler B."/>
            <person name="Saski C."/>
            <person name="Grover C."/>
            <person name="Hu G."/>
            <person name="Conover J."/>
            <person name="Carlson J."/>
            <person name="Shu S."/>
            <person name="Boston L."/>
            <person name="Williams M."/>
            <person name="Peterson D."/>
            <person name="Mcgee K."/>
            <person name="Jones D."/>
            <person name="Wendel J."/>
            <person name="Stelly D."/>
            <person name="Grimwood J."/>
            <person name="Schmutz J."/>
        </authorList>
    </citation>
    <scope>NUCLEOTIDE SEQUENCE [LARGE SCALE GENOMIC DNA]</scope>
    <source>
        <strain evidence="2">1808015.09</strain>
    </source>
</reference>
<evidence type="ECO:0000256" key="1">
    <source>
        <dbReference type="SAM" id="MobiDB-lite"/>
    </source>
</evidence>
<dbReference type="EMBL" id="CM017697">
    <property type="protein sequence ID" value="TYG98530.1"/>
    <property type="molecule type" value="Genomic_DNA"/>
</dbReference>
<accession>A0A5D2EYE3</accession>
<feature type="region of interest" description="Disordered" evidence="1">
    <location>
        <begin position="1"/>
        <end position="20"/>
    </location>
</feature>
<keyword evidence="3" id="KW-1185">Reference proteome</keyword>
<dbReference type="Proteomes" id="UP000323506">
    <property type="component" value="Chromosome A10"/>
</dbReference>
<gene>
    <name evidence="2" type="ORF">ES288_A10G124300v1</name>
</gene>
<proteinExistence type="predicted"/>
<evidence type="ECO:0000313" key="3">
    <source>
        <dbReference type="Proteomes" id="UP000323506"/>
    </source>
</evidence>
<dbReference type="AlphaFoldDB" id="A0A5D2EYE3"/>